<accession>A0A3P6QGN3</accession>
<organism evidence="2 3">
    <name type="scientific">Gongylonema pulchrum</name>
    <dbReference type="NCBI Taxonomy" id="637853"/>
    <lineage>
        <taxon>Eukaryota</taxon>
        <taxon>Metazoa</taxon>
        <taxon>Ecdysozoa</taxon>
        <taxon>Nematoda</taxon>
        <taxon>Chromadorea</taxon>
        <taxon>Rhabditida</taxon>
        <taxon>Spirurina</taxon>
        <taxon>Spiruromorpha</taxon>
        <taxon>Spiruroidea</taxon>
        <taxon>Gongylonematidae</taxon>
        <taxon>Gongylonema</taxon>
    </lineage>
</organism>
<name>A0A3P6QGN3_9BILA</name>
<dbReference type="OrthoDB" id="2448405at2759"/>
<dbReference type="EMBL" id="UYRT01005804">
    <property type="protein sequence ID" value="VDK39415.1"/>
    <property type="molecule type" value="Genomic_DNA"/>
</dbReference>
<protein>
    <submittedName>
        <fullName evidence="2">Uncharacterized protein</fullName>
    </submittedName>
</protein>
<dbReference type="AlphaFoldDB" id="A0A3P6QGN3"/>
<evidence type="ECO:0000313" key="3">
    <source>
        <dbReference type="Proteomes" id="UP000271098"/>
    </source>
</evidence>
<dbReference type="PANTHER" id="PTHR24036:SF5">
    <property type="entry name" value="THROMBOMODULIN"/>
    <property type="match status" value="1"/>
</dbReference>
<evidence type="ECO:0000256" key="1">
    <source>
        <dbReference type="ARBA" id="ARBA00022737"/>
    </source>
</evidence>
<evidence type="ECO:0000313" key="2">
    <source>
        <dbReference type="EMBL" id="VDK39415.1"/>
    </source>
</evidence>
<dbReference type="PANTHER" id="PTHR24036">
    <property type="entry name" value="SKELETOR-RELATED"/>
    <property type="match status" value="1"/>
</dbReference>
<sequence length="160" mass="17945">MQQVKVVAGQNPAETAGRLCLWSHDGADDDNPEAFNSFIEYRRSLKLKCIETSKAATFQFTPTTGTPDTLFYQACADLFIHYSTYNMGWKIHVVDELPKDIADFAEEPYQYDIWLQQQNLLNVPEGSLSAAAASSFSATAYVQLTALTSLFYHTIVVIFK</sequence>
<dbReference type="InterPro" id="IPR052126">
    <property type="entry name" value="Spindle_Org/Thrombomodulin"/>
</dbReference>
<gene>
    <name evidence="2" type="ORF">GPUH_LOCUS3402</name>
</gene>
<proteinExistence type="predicted"/>
<keyword evidence="3" id="KW-1185">Reference proteome</keyword>
<keyword evidence="1" id="KW-0677">Repeat</keyword>
<dbReference type="Proteomes" id="UP000271098">
    <property type="component" value="Unassembled WGS sequence"/>
</dbReference>
<reference evidence="2 3" key="1">
    <citation type="submission" date="2018-11" db="EMBL/GenBank/DDBJ databases">
        <authorList>
            <consortium name="Pathogen Informatics"/>
        </authorList>
    </citation>
    <scope>NUCLEOTIDE SEQUENCE [LARGE SCALE GENOMIC DNA]</scope>
</reference>